<comment type="caution">
    <text evidence="1">The sequence shown here is derived from an EMBL/GenBank/DDBJ whole genome shotgun (WGS) entry which is preliminary data.</text>
</comment>
<dbReference type="PANTHER" id="PTHR30032">
    <property type="entry name" value="N-ACETYLMURAMOYL-L-ALANINE AMIDASE-RELATED"/>
    <property type="match status" value="1"/>
</dbReference>
<reference evidence="1" key="1">
    <citation type="submission" date="2019-08" db="EMBL/GenBank/DDBJ databases">
        <authorList>
            <person name="Kucharzyk K."/>
            <person name="Murdoch R.W."/>
            <person name="Higgins S."/>
            <person name="Loffler F."/>
        </authorList>
    </citation>
    <scope>NUCLEOTIDE SEQUENCE</scope>
</reference>
<dbReference type="AlphaFoldDB" id="A0A645AQ54"/>
<dbReference type="InterPro" id="IPR051922">
    <property type="entry name" value="Bact_Sporulation_Assoc"/>
</dbReference>
<dbReference type="InterPro" id="IPR007253">
    <property type="entry name" value="Cell_wall-bd_2"/>
</dbReference>
<accession>A0A645AQ54</accession>
<sequence>MPILLVSSKQGTSVVDDFIKGKNIKASYIIGGENAISNETLNKLPKAKRIGGKDRNETNSMIVENFYTSKTLNNIFVCKNGMKKQDDLIDALSVGVLASKENSPVVIVNNNLDNSQKQVLKYKQPKTIVQVGGGCENAFKELKDLY</sequence>
<organism evidence="1">
    <name type="scientific">bioreactor metagenome</name>
    <dbReference type="NCBI Taxonomy" id="1076179"/>
    <lineage>
        <taxon>unclassified sequences</taxon>
        <taxon>metagenomes</taxon>
        <taxon>ecological metagenomes</taxon>
    </lineage>
</organism>
<dbReference type="PANTHER" id="PTHR30032:SF8">
    <property type="entry name" value="GERMINATION-SPECIFIC N-ACETYLMURAMOYL-L-ALANINE AMIDASE"/>
    <property type="match status" value="1"/>
</dbReference>
<proteinExistence type="predicted"/>
<dbReference type="EMBL" id="VSSQ01014117">
    <property type="protein sequence ID" value="MPM52983.1"/>
    <property type="molecule type" value="Genomic_DNA"/>
</dbReference>
<name>A0A645AQ54_9ZZZZ</name>
<dbReference type="Pfam" id="PF04122">
    <property type="entry name" value="CW_binding_2"/>
    <property type="match status" value="1"/>
</dbReference>
<protein>
    <recommendedName>
        <fullName evidence="2">N-acetylmuramoyl-L-alanine amidase LytC</fullName>
    </recommendedName>
</protein>
<evidence type="ECO:0000313" key="1">
    <source>
        <dbReference type="EMBL" id="MPM52983.1"/>
    </source>
</evidence>
<evidence type="ECO:0008006" key="2">
    <source>
        <dbReference type="Google" id="ProtNLM"/>
    </source>
</evidence>
<dbReference type="Gene3D" id="3.40.50.12090">
    <property type="match status" value="1"/>
</dbReference>
<gene>
    <name evidence="1" type="ORF">SDC9_99747</name>
</gene>